<keyword evidence="4" id="KW-1185">Reference proteome</keyword>
<reference evidence="3 4" key="1">
    <citation type="journal article" date="2015" name="Genome Biol. Evol.">
        <title>Comparative Genomics of a Bacterivorous Green Alga Reveals Evolutionary Causalities and Consequences of Phago-Mixotrophic Mode of Nutrition.</title>
        <authorList>
            <person name="Burns J.A."/>
            <person name="Paasch A."/>
            <person name="Narechania A."/>
            <person name="Kim E."/>
        </authorList>
    </citation>
    <scope>NUCLEOTIDE SEQUENCE [LARGE SCALE GENOMIC DNA]</scope>
    <source>
        <strain evidence="3 4">PLY_AMNH</strain>
    </source>
</reference>
<evidence type="ECO:0000259" key="2">
    <source>
        <dbReference type="Pfam" id="PF01764"/>
    </source>
</evidence>
<evidence type="ECO:0000313" key="4">
    <source>
        <dbReference type="Proteomes" id="UP001190700"/>
    </source>
</evidence>
<evidence type="ECO:0000256" key="1">
    <source>
        <dbReference type="SAM" id="SignalP"/>
    </source>
</evidence>
<gene>
    <name evidence="3" type="ORF">CYMTET_40635</name>
</gene>
<accession>A0AAE0F326</accession>
<feature type="signal peptide" evidence="1">
    <location>
        <begin position="1"/>
        <end position="24"/>
    </location>
</feature>
<dbReference type="PANTHER" id="PTHR45856">
    <property type="entry name" value="ALPHA/BETA-HYDROLASES SUPERFAMILY PROTEIN"/>
    <property type="match status" value="1"/>
</dbReference>
<dbReference type="PANTHER" id="PTHR45856:SF11">
    <property type="entry name" value="FUNGAL LIPASE-LIKE DOMAIN-CONTAINING PROTEIN"/>
    <property type="match status" value="1"/>
</dbReference>
<organism evidence="3 4">
    <name type="scientific">Cymbomonas tetramitiformis</name>
    <dbReference type="NCBI Taxonomy" id="36881"/>
    <lineage>
        <taxon>Eukaryota</taxon>
        <taxon>Viridiplantae</taxon>
        <taxon>Chlorophyta</taxon>
        <taxon>Pyramimonadophyceae</taxon>
        <taxon>Pyramimonadales</taxon>
        <taxon>Pyramimonadaceae</taxon>
        <taxon>Cymbomonas</taxon>
    </lineage>
</organism>
<dbReference type="InterPro" id="IPR029058">
    <property type="entry name" value="AB_hydrolase_fold"/>
</dbReference>
<keyword evidence="1" id="KW-0732">Signal</keyword>
<dbReference type="SUPFAM" id="SSF53474">
    <property type="entry name" value="alpha/beta-Hydrolases"/>
    <property type="match status" value="1"/>
</dbReference>
<sequence>MKKIFSVTVFLVSSFATWPVAVEGKDCAAITDPEECVKHTEVPFVAACEWCSVDTQCHGIDSIYAPCPEKCCASESHVSTCHTSKPSDIPGKCTWTVNNNTAYSESLSIRMARAAGATYCSEEAVMSWSCKHCAELSDISPQAFVTDADNFLQGFVGLEGTGSETRVVVAFRGTVESSIKNWAENLDVWSTNPYKEFPDVYVHGGFYNSYQHALRAQIHAALDNISVDVPVIVTGHSLGGAIATVCAFDLAQTRKVAAVYTYGQPRVGNFDFAHKYKELVPNHFRVTHNQDLVPHIPLLKMGRETASATYRRLLSEEEWAGFYHTPMEVYYPDDSLSHHECDSTGEDATCSNSCGPFDCTSVSDHLLYVGVALGSTEC</sequence>
<dbReference type="GO" id="GO:0006629">
    <property type="term" value="P:lipid metabolic process"/>
    <property type="evidence" value="ECO:0007669"/>
    <property type="project" value="InterPro"/>
</dbReference>
<dbReference type="Pfam" id="PF01764">
    <property type="entry name" value="Lipase_3"/>
    <property type="match status" value="1"/>
</dbReference>
<evidence type="ECO:0000313" key="3">
    <source>
        <dbReference type="EMBL" id="KAK3249968.1"/>
    </source>
</evidence>
<name>A0AAE0F326_9CHLO</name>
<feature type="chain" id="PRO_5042238532" description="Fungal lipase-type domain-containing protein" evidence="1">
    <location>
        <begin position="25"/>
        <end position="378"/>
    </location>
</feature>
<dbReference type="InterPro" id="IPR051218">
    <property type="entry name" value="Sec_MonoDiacylglyc_Lipase"/>
</dbReference>
<dbReference type="CDD" id="cd00519">
    <property type="entry name" value="Lipase_3"/>
    <property type="match status" value="1"/>
</dbReference>
<feature type="domain" description="Fungal lipase-type" evidence="2">
    <location>
        <begin position="168"/>
        <end position="299"/>
    </location>
</feature>
<comment type="caution">
    <text evidence="3">The sequence shown here is derived from an EMBL/GenBank/DDBJ whole genome shotgun (WGS) entry which is preliminary data.</text>
</comment>
<dbReference type="InterPro" id="IPR002921">
    <property type="entry name" value="Fungal_lipase-type"/>
</dbReference>
<protein>
    <recommendedName>
        <fullName evidence="2">Fungal lipase-type domain-containing protein</fullName>
    </recommendedName>
</protein>
<dbReference type="Gene3D" id="3.40.50.1820">
    <property type="entry name" value="alpha/beta hydrolase"/>
    <property type="match status" value="1"/>
</dbReference>
<dbReference type="EMBL" id="LGRX02026996">
    <property type="protein sequence ID" value="KAK3249968.1"/>
    <property type="molecule type" value="Genomic_DNA"/>
</dbReference>
<dbReference type="AlphaFoldDB" id="A0AAE0F326"/>
<dbReference type="Proteomes" id="UP001190700">
    <property type="component" value="Unassembled WGS sequence"/>
</dbReference>
<proteinExistence type="predicted"/>